<dbReference type="PANTHER" id="PTHR35093:SF8">
    <property type="entry name" value="OUTER MEMBRANE PROTEIN NMB0088-RELATED"/>
    <property type="match status" value="1"/>
</dbReference>
<evidence type="ECO:0008006" key="11">
    <source>
        <dbReference type="Google" id="ProtNLM"/>
    </source>
</evidence>
<keyword evidence="4" id="KW-0812">Transmembrane</keyword>
<dbReference type="Gene3D" id="2.40.160.60">
    <property type="entry name" value="Outer membrane protein transport protein (OMPP1/FadL/TodX)"/>
    <property type="match status" value="1"/>
</dbReference>
<evidence type="ECO:0000256" key="6">
    <source>
        <dbReference type="ARBA" id="ARBA00023136"/>
    </source>
</evidence>
<evidence type="ECO:0000256" key="8">
    <source>
        <dbReference type="SAM" id="SignalP"/>
    </source>
</evidence>
<dbReference type="AlphaFoldDB" id="A0A833UT99"/>
<evidence type="ECO:0000256" key="3">
    <source>
        <dbReference type="ARBA" id="ARBA00022452"/>
    </source>
</evidence>
<evidence type="ECO:0000313" key="9">
    <source>
        <dbReference type="EMBL" id="KAF1027245.1"/>
    </source>
</evidence>
<evidence type="ECO:0000256" key="7">
    <source>
        <dbReference type="ARBA" id="ARBA00023237"/>
    </source>
</evidence>
<comment type="similarity">
    <text evidence="2">Belongs to the OmpP1/FadL family.</text>
</comment>
<evidence type="ECO:0000313" key="10">
    <source>
        <dbReference type="Proteomes" id="UP000490535"/>
    </source>
</evidence>
<reference evidence="10" key="1">
    <citation type="journal article" date="2020" name="MBio">
        <title>Horizontal gene transfer to a defensive symbiont with a reduced genome amongst a multipartite beetle microbiome.</title>
        <authorList>
            <person name="Waterworth S.C."/>
            <person name="Florez L.V."/>
            <person name="Rees E.R."/>
            <person name="Hertweck C."/>
            <person name="Kaltenpoth M."/>
            <person name="Kwan J.C."/>
        </authorList>
    </citation>
    <scope>NUCLEOTIDE SEQUENCE [LARGE SCALE GENOMIC DNA]</scope>
</reference>
<keyword evidence="3" id="KW-1134">Transmembrane beta strand</keyword>
<keyword evidence="5 8" id="KW-0732">Signal</keyword>
<dbReference type="PANTHER" id="PTHR35093">
    <property type="entry name" value="OUTER MEMBRANE PROTEIN NMB0088-RELATED"/>
    <property type="match status" value="1"/>
</dbReference>
<keyword evidence="7" id="KW-0998">Cell outer membrane</keyword>
<organism evidence="9 10">
    <name type="scientific">Acinetobacter bereziniae</name>
    <name type="common">Acinetobacter genomosp. 10</name>
    <dbReference type="NCBI Taxonomy" id="106648"/>
    <lineage>
        <taxon>Bacteria</taxon>
        <taxon>Pseudomonadati</taxon>
        <taxon>Pseudomonadota</taxon>
        <taxon>Gammaproteobacteria</taxon>
        <taxon>Moraxellales</taxon>
        <taxon>Moraxellaceae</taxon>
        <taxon>Acinetobacter</taxon>
    </lineage>
</organism>
<gene>
    <name evidence="9" type="ORF">GAK29_00757</name>
</gene>
<accession>A0A833UT99</accession>
<comment type="subcellular location">
    <subcellularLocation>
        <location evidence="1">Cell outer membrane</location>
        <topology evidence="1">Multi-pass membrane protein</topology>
    </subcellularLocation>
</comment>
<evidence type="ECO:0000256" key="5">
    <source>
        <dbReference type="ARBA" id="ARBA00022729"/>
    </source>
</evidence>
<keyword evidence="6" id="KW-0472">Membrane</keyword>
<dbReference type="SUPFAM" id="SSF56935">
    <property type="entry name" value="Porins"/>
    <property type="match status" value="1"/>
</dbReference>
<feature type="chain" id="PRO_5032828598" description="Long-chain fatty acid transporter" evidence="8">
    <location>
        <begin position="23"/>
        <end position="500"/>
    </location>
</feature>
<dbReference type="InterPro" id="IPR005017">
    <property type="entry name" value="OMPP1/FadL/TodX"/>
</dbReference>
<feature type="signal peptide" evidence="8">
    <location>
        <begin position="1"/>
        <end position="22"/>
    </location>
</feature>
<proteinExistence type="inferred from homology"/>
<dbReference type="EMBL" id="WNDP01000012">
    <property type="protein sequence ID" value="KAF1027245.1"/>
    <property type="molecule type" value="Genomic_DNA"/>
</dbReference>
<sequence length="500" mass="53156">MRINKVLIALMSVYLPSSALYAAALDRSGQSISAFLQPGNYFEAGISVLDPTVKGKEADTSETRRHISDMGDDYYFPSAAIKLQVTDNVSFGLLYDQPFGADAAYTGNNSFVSSPNDTVLPQARLSALRASTINSTFNGMSVQQRVGLVLQGQGVDLSTPAGQANLAAMVNQYNSNSTIKAGVDAAVQNGITNRVDQGIAAANATLGKGNTKVEVDSQNLSMVFGFQPSKNFNIYGGGVYQTVRGSVSLRGQTYSLFNGYDSKIKETSGVGWLAGAAFQIPEIALKASVTYRSEIDHDANIQENISALGALALLPGGPAAISKIQNMDGKTRITTPQSVNLDFQTGIMADTVAFANVRWVNWKNVPIRPLKFGATSEAIGPLVGKPNGFNLVDYSDDQISANVGVGRKVNDHWAGNVSVGWDSGAGNPITTLGPTEGYWNVGLGLQYSPTPATFIAGGVKYFWLGDAKAQISSQYGTDAYVAEFKDNNAIAYGLKMGYRF</sequence>
<evidence type="ECO:0000256" key="2">
    <source>
        <dbReference type="ARBA" id="ARBA00008163"/>
    </source>
</evidence>
<name>A0A833UT99_ACIBZ</name>
<dbReference type="GO" id="GO:0009279">
    <property type="term" value="C:cell outer membrane"/>
    <property type="evidence" value="ECO:0007669"/>
    <property type="project" value="UniProtKB-SubCell"/>
</dbReference>
<comment type="caution">
    <text evidence="9">The sequence shown here is derived from an EMBL/GenBank/DDBJ whole genome shotgun (WGS) entry which is preliminary data.</text>
</comment>
<evidence type="ECO:0000256" key="1">
    <source>
        <dbReference type="ARBA" id="ARBA00004571"/>
    </source>
</evidence>
<protein>
    <recommendedName>
        <fullName evidence="11">Long-chain fatty acid transporter</fullName>
    </recommendedName>
</protein>
<dbReference type="Proteomes" id="UP000490535">
    <property type="component" value="Unassembled WGS sequence"/>
</dbReference>
<dbReference type="GO" id="GO:0015483">
    <property type="term" value="F:long-chain fatty acid transporting porin activity"/>
    <property type="evidence" value="ECO:0007669"/>
    <property type="project" value="TreeGrafter"/>
</dbReference>
<evidence type="ECO:0000256" key="4">
    <source>
        <dbReference type="ARBA" id="ARBA00022692"/>
    </source>
</evidence>